<evidence type="ECO:0000256" key="1">
    <source>
        <dbReference type="SAM" id="MobiDB-lite"/>
    </source>
</evidence>
<evidence type="ECO:0008006" key="5">
    <source>
        <dbReference type="Google" id="ProtNLM"/>
    </source>
</evidence>
<feature type="region of interest" description="Disordered" evidence="1">
    <location>
        <begin position="274"/>
        <end position="298"/>
    </location>
</feature>
<keyword evidence="2" id="KW-1133">Transmembrane helix</keyword>
<evidence type="ECO:0000313" key="3">
    <source>
        <dbReference type="EMBL" id="ANB14297.1"/>
    </source>
</evidence>
<dbReference type="EMBL" id="CP014502">
    <property type="protein sequence ID" value="ANB14297.1"/>
    <property type="molecule type" value="Genomic_DNA"/>
</dbReference>
<dbReference type="GO" id="GO:0016020">
    <property type="term" value="C:membrane"/>
    <property type="evidence" value="ECO:0007669"/>
    <property type="project" value="InterPro"/>
</dbReference>
<dbReference type="RefSeq" id="XP_018736774.1">
    <property type="nucleotide sequence ID" value="XM_018882393.1"/>
</dbReference>
<proteinExistence type="predicted"/>
<feature type="compositionally biased region" description="Basic and acidic residues" evidence="1">
    <location>
        <begin position="333"/>
        <end position="352"/>
    </location>
</feature>
<dbReference type="PANTHER" id="PTHR28092">
    <property type="entry name" value="FACTOR-INDUCED GENE 1 PROTEIN"/>
    <property type="match status" value="1"/>
</dbReference>
<organism evidence="3 4">
    <name type="scientific">Sugiyamaella lignohabitans</name>
    <dbReference type="NCBI Taxonomy" id="796027"/>
    <lineage>
        <taxon>Eukaryota</taxon>
        <taxon>Fungi</taxon>
        <taxon>Dikarya</taxon>
        <taxon>Ascomycota</taxon>
        <taxon>Saccharomycotina</taxon>
        <taxon>Dipodascomycetes</taxon>
        <taxon>Dipodascales</taxon>
        <taxon>Trichomonascaceae</taxon>
        <taxon>Sugiyamaella</taxon>
    </lineage>
</organism>
<feature type="transmembrane region" description="Helical" evidence="2">
    <location>
        <begin position="243"/>
        <end position="264"/>
    </location>
</feature>
<dbReference type="PANTHER" id="PTHR28092:SF1">
    <property type="entry name" value="FACTOR-INDUCED GENE 1 PROTEIN"/>
    <property type="match status" value="1"/>
</dbReference>
<sequence length="385" mass="41725">MFNGYRPAFWSQRIKHRHLVIFFLLLSVILLIISILGCSSSSAANPSLYLVEIQYDAYGQLFMKAGENGIVNADAYNVLNAYDVNSDLQVRIGYFGICTNSSYSLPLVVQNQLGSLAPKPSNATNAGWVCSSNATHLANEFTWPTQDALNLVYVANAVRTHSMTPWVLIIAIVLSGISCFLLILVHTTGSQAFPLTTGTTTGAFLFAVLGMTSQQTAINSISQMAFTLSQNSLKITTGKSAAGLGWAATAFLFLSSIALVLIFISEKNIRARDSDLESSFPREAPTKVSHEEEEEAQEVKSLIEAMGDKVLGARQRAAAEQAAEEAAIEYDMARRESEAQKATRDAAAREAASRQSAHNAARPPSPMAESNHFRMPGTISMPTPY</sequence>
<dbReference type="InterPro" id="IPR033481">
    <property type="entry name" value="Dni1/Fig1"/>
</dbReference>
<accession>A0A161HLL7</accession>
<dbReference type="OrthoDB" id="3550957at2759"/>
<gene>
    <name evidence="3" type="ORF">AWJ20_5262</name>
</gene>
<keyword evidence="2" id="KW-0472">Membrane</keyword>
<dbReference type="AlphaFoldDB" id="A0A161HLL7"/>
<evidence type="ECO:0000256" key="2">
    <source>
        <dbReference type="SAM" id="Phobius"/>
    </source>
</evidence>
<feature type="transmembrane region" description="Helical" evidence="2">
    <location>
        <begin position="166"/>
        <end position="185"/>
    </location>
</feature>
<keyword evidence="4" id="KW-1185">Reference proteome</keyword>
<dbReference type="GO" id="GO:0000747">
    <property type="term" value="P:conjugation with cellular fusion"/>
    <property type="evidence" value="ECO:0007669"/>
    <property type="project" value="TreeGrafter"/>
</dbReference>
<dbReference type="KEGG" id="slb:AWJ20_5262"/>
<keyword evidence="2" id="KW-0812">Transmembrane</keyword>
<evidence type="ECO:0000313" key="4">
    <source>
        <dbReference type="Proteomes" id="UP000189580"/>
    </source>
</evidence>
<dbReference type="GO" id="GO:0043332">
    <property type="term" value="C:mating projection tip"/>
    <property type="evidence" value="ECO:0007669"/>
    <property type="project" value="TreeGrafter"/>
</dbReference>
<protein>
    <recommendedName>
        <fullName evidence="5">Actin cortical patch SUR7/pH-response regulator PalI</fullName>
    </recommendedName>
</protein>
<name>A0A161HLL7_9ASCO</name>
<feature type="region of interest" description="Disordered" evidence="1">
    <location>
        <begin position="333"/>
        <end position="385"/>
    </location>
</feature>
<dbReference type="Proteomes" id="UP000189580">
    <property type="component" value="Chromosome d"/>
</dbReference>
<dbReference type="GeneID" id="30037485"/>
<reference evidence="3 4" key="1">
    <citation type="submission" date="2016-02" db="EMBL/GenBank/DDBJ databases">
        <title>Complete genome sequence and transcriptome regulation of the pentose utilising yeast Sugiyamaella lignohabitans.</title>
        <authorList>
            <person name="Bellasio M."/>
            <person name="Peymann A."/>
            <person name="Valli M."/>
            <person name="Sipitzky M."/>
            <person name="Graf A."/>
            <person name="Sauer M."/>
            <person name="Marx H."/>
            <person name="Mattanovich D."/>
        </authorList>
    </citation>
    <scope>NUCLEOTIDE SEQUENCE [LARGE SCALE GENOMIC DNA]</scope>
    <source>
        <strain evidence="3 4">CBS 10342</strain>
    </source>
</reference>
<feature type="transmembrane region" description="Helical" evidence="2">
    <location>
        <begin position="192"/>
        <end position="212"/>
    </location>
</feature>
<dbReference type="Pfam" id="PF12351">
    <property type="entry name" value="Fig1"/>
    <property type="match status" value="1"/>
</dbReference>